<proteinExistence type="predicted"/>
<evidence type="ECO:0000313" key="2">
    <source>
        <dbReference type="Proteomes" id="UP000324222"/>
    </source>
</evidence>
<evidence type="ECO:0000313" key="1">
    <source>
        <dbReference type="EMBL" id="MPC09960.1"/>
    </source>
</evidence>
<gene>
    <name evidence="1" type="ORF">E2C01_002581</name>
</gene>
<keyword evidence="2" id="KW-1185">Reference proteome</keyword>
<accession>A0A5B7CKR4</accession>
<dbReference type="AlphaFoldDB" id="A0A5B7CKR4"/>
<reference evidence="1 2" key="1">
    <citation type="submission" date="2019-05" db="EMBL/GenBank/DDBJ databases">
        <title>Another draft genome of Portunus trituberculatus and its Hox gene families provides insights of decapod evolution.</title>
        <authorList>
            <person name="Jeong J.-H."/>
            <person name="Song I."/>
            <person name="Kim S."/>
            <person name="Choi T."/>
            <person name="Kim D."/>
            <person name="Ryu S."/>
            <person name="Kim W."/>
        </authorList>
    </citation>
    <scope>NUCLEOTIDE SEQUENCE [LARGE SCALE GENOMIC DNA]</scope>
    <source>
        <tissue evidence="1">Muscle</tissue>
    </source>
</reference>
<comment type="caution">
    <text evidence="1">The sequence shown here is derived from an EMBL/GenBank/DDBJ whole genome shotgun (WGS) entry which is preliminary data.</text>
</comment>
<dbReference type="EMBL" id="VSRR010000095">
    <property type="protein sequence ID" value="MPC09960.1"/>
    <property type="molecule type" value="Genomic_DNA"/>
</dbReference>
<dbReference type="Proteomes" id="UP000324222">
    <property type="component" value="Unassembled WGS sequence"/>
</dbReference>
<protein>
    <submittedName>
        <fullName evidence="1">Uncharacterized protein</fullName>
    </submittedName>
</protein>
<name>A0A5B7CKR4_PORTR</name>
<sequence>MRHHGFLPPPLFSTGSSLRDTGIIASTCRLLRPCCRCCVHSPPPASFCPYGSCFSDRPSYVRPSDTLVSIFLI</sequence>
<organism evidence="1 2">
    <name type="scientific">Portunus trituberculatus</name>
    <name type="common">Swimming crab</name>
    <name type="synonym">Neptunus trituberculatus</name>
    <dbReference type="NCBI Taxonomy" id="210409"/>
    <lineage>
        <taxon>Eukaryota</taxon>
        <taxon>Metazoa</taxon>
        <taxon>Ecdysozoa</taxon>
        <taxon>Arthropoda</taxon>
        <taxon>Crustacea</taxon>
        <taxon>Multicrustacea</taxon>
        <taxon>Malacostraca</taxon>
        <taxon>Eumalacostraca</taxon>
        <taxon>Eucarida</taxon>
        <taxon>Decapoda</taxon>
        <taxon>Pleocyemata</taxon>
        <taxon>Brachyura</taxon>
        <taxon>Eubrachyura</taxon>
        <taxon>Portunoidea</taxon>
        <taxon>Portunidae</taxon>
        <taxon>Portuninae</taxon>
        <taxon>Portunus</taxon>
    </lineage>
</organism>